<organism evidence="1">
    <name type="scientific">Arundo donax</name>
    <name type="common">Giant reed</name>
    <name type="synonym">Donax arundinaceus</name>
    <dbReference type="NCBI Taxonomy" id="35708"/>
    <lineage>
        <taxon>Eukaryota</taxon>
        <taxon>Viridiplantae</taxon>
        <taxon>Streptophyta</taxon>
        <taxon>Embryophyta</taxon>
        <taxon>Tracheophyta</taxon>
        <taxon>Spermatophyta</taxon>
        <taxon>Magnoliopsida</taxon>
        <taxon>Liliopsida</taxon>
        <taxon>Poales</taxon>
        <taxon>Poaceae</taxon>
        <taxon>PACMAD clade</taxon>
        <taxon>Arundinoideae</taxon>
        <taxon>Arundineae</taxon>
        <taxon>Arundo</taxon>
    </lineage>
</organism>
<reference evidence="1" key="2">
    <citation type="journal article" date="2015" name="Data Brief">
        <title>Shoot transcriptome of the giant reed, Arundo donax.</title>
        <authorList>
            <person name="Barrero R.A."/>
            <person name="Guerrero F.D."/>
            <person name="Moolhuijzen P."/>
            <person name="Goolsby J.A."/>
            <person name="Tidwell J."/>
            <person name="Bellgard S.E."/>
            <person name="Bellgard M.I."/>
        </authorList>
    </citation>
    <scope>NUCLEOTIDE SEQUENCE</scope>
    <source>
        <tissue evidence="1">Shoot tissue taken approximately 20 cm above the soil surface</tissue>
    </source>
</reference>
<protein>
    <submittedName>
        <fullName evidence="1">Uncharacterized protein</fullName>
    </submittedName>
</protein>
<reference evidence="1" key="1">
    <citation type="submission" date="2014-09" db="EMBL/GenBank/DDBJ databases">
        <authorList>
            <person name="Magalhaes I.L.F."/>
            <person name="Oliveira U."/>
            <person name="Santos F.R."/>
            <person name="Vidigal T.H.D.A."/>
            <person name="Brescovit A.D."/>
            <person name="Santos A.J."/>
        </authorList>
    </citation>
    <scope>NUCLEOTIDE SEQUENCE</scope>
    <source>
        <tissue evidence="1">Shoot tissue taken approximately 20 cm above the soil surface</tissue>
    </source>
</reference>
<dbReference type="AlphaFoldDB" id="A0A0A9E4L1"/>
<dbReference type="EMBL" id="GBRH01205060">
    <property type="protein sequence ID" value="JAD92835.1"/>
    <property type="molecule type" value="Transcribed_RNA"/>
</dbReference>
<sequence length="72" mass="8260">MVLKVLFEMGSGRSWKLMMQLTAPCLVMMADVELEQEKCQSCRAGSQILISLLSVNEYFYQNLPPRLFCLPE</sequence>
<evidence type="ECO:0000313" key="1">
    <source>
        <dbReference type="EMBL" id="JAD92835.1"/>
    </source>
</evidence>
<accession>A0A0A9E4L1</accession>
<name>A0A0A9E4L1_ARUDO</name>
<proteinExistence type="predicted"/>